<dbReference type="KEGG" id="cjap:GWK36_12370"/>
<protein>
    <submittedName>
        <fullName evidence="1">Uncharacterized protein</fullName>
    </submittedName>
</protein>
<evidence type="ECO:0000313" key="2">
    <source>
        <dbReference type="Proteomes" id="UP000502699"/>
    </source>
</evidence>
<dbReference type="EMBL" id="CP048029">
    <property type="protein sequence ID" value="QIK38644.1"/>
    <property type="molecule type" value="Genomic_DNA"/>
</dbReference>
<organism evidence="1 2">
    <name type="scientific">Caldichromatium japonicum</name>
    <dbReference type="NCBI Taxonomy" id="2699430"/>
    <lineage>
        <taxon>Bacteria</taxon>
        <taxon>Pseudomonadati</taxon>
        <taxon>Pseudomonadota</taxon>
        <taxon>Gammaproteobacteria</taxon>
        <taxon>Chromatiales</taxon>
        <taxon>Chromatiaceae</taxon>
        <taxon>Caldichromatium</taxon>
    </lineage>
</organism>
<sequence length="164" mass="17686">MAQMDEGRRDFEQDFALRQALQAGDPEEVQQAVAALNRLISEQGYFDRLWVFGAAGHLLCCTDDRLEVPEDVVSLVSALAGSSEPRRGVGLDTKGQPLAFLVFPITIRHEPVGPVAFAKSLAPAIARFQAIQGGELYLVTAEGKLLAGTRPEPTLVLQAVRDSG</sequence>
<accession>A0A6G7VF86</accession>
<reference evidence="2" key="1">
    <citation type="submission" date="2020-01" db="EMBL/GenBank/DDBJ databases">
        <title>Caldichromatium gen. nov., sp. nov., a thermophilic purple sulfur bacterium member of the family Chromatiaceae isolated from Nakabusa hot spring, Japan.</title>
        <authorList>
            <person name="Saini M.K."/>
            <person name="Hanada S."/>
            <person name="Tank M."/>
        </authorList>
    </citation>
    <scope>NUCLEOTIDE SEQUENCE [LARGE SCALE GENOMIC DNA]</scope>
    <source>
        <strain evidence="2">No.7</strain>
    </source>
</reference>
<name>A0A6G7VF86_9GAMM</name>
<keyword evidence="2" id="KW-1185">Reference proteome</keyword>
<dbReference type="Proteomes" id="UP000502699">
    <property type="component" value="Chromosome"/>
</dbReference>
<evidence type="ECO:0000313" key="1">
    <source>
        <dbReference type="EMBL" id="QIK38644.1"/>
    </source>
</evidence>
<proteinExistence type="predicted"/>
<dbReference type="AlphaFoldDB" id="A0A6G7VF86"/>
<gene>
    <name evidence="1" type="ORF">GWK36_12370</name>
</gene>